<dbReference type="PIRSF" id="PIRSF008502">
    <property type="entry name" value="UCP008502"/>
    <property type="match status" value="1"/>
</dbReference>
<comment type="caution">
    <text evidence="1">The sequence shown here is derived from an EMBL/GenBank/DDBJ whole genome shotgun (WGS) entry which is preliminary data.</text>
</comment>
<dbReference type="AlphaFoldDB" id="A0A3D9RIT0"/>
<evidence type="ECO:0000313" key="2">
    <source>
        <dbReference type="Proteomes" id="UP000256429"/>
    </source>
</evidence>
<organism evidence="1 2">
    <name type="scientific">Lutibacter oceani</name>
    <dbReference type="NCBI Taxonomy" id="1853311"/>
    <lineage>
        <taxon>Bacteria</taxon>
        <taxon>Pseudomonadati</taxon>
        <taxon>Bacteroidota</taxon>
        <taxon>Flavobacteriia</taxon>
        <taxon>Flavobacteriales</taxon>
        <taxon>Flavobacteriaceae</taxon>
        <taxon>Lutibacter</taxon>
    </lineage>
</organism>
<gene>
    <name evidence="1" type="ORF">BX611_2655</name>
</gene>
<dbReference type="Proteomes" id="UP000256429">
    <property type="component" value="Unassembled WGS sequence"/>
</dbReference>
<dbReference type="EMBL" id="QTTQ01000012">
    <property type="protein sequence ID" value="REE79759.1"/>
    <property type="molecule type" value="Genomic_DNA"/>
</dbReference>
<dbReference type="InterPro" id="IPR012545">
    <property type="entry name" value="DUF1697"/>
</dbReference>
<name>A0A3D9RIT0_9FLAO</name>
<reference evidence="1 2" key="1">
    <citation type="submission" date="2018-08" db="EMBL/GenBank/DDBJ databases">
        <title>Genomic Encyclopedia of Type Strains, Phase III (KMG-III): the genomes of soil and plant-associated and newly described type strains.</title>
        <authorList>
            <person name="Whitman W."/>
        </authorList>
    </citation>
    <scope>NUCLEOTIDE SEQUENCE [LARGE SCALE GENOMIC DNA]</scope>
    <source>
        <strain evidence="1 2">325-5</strain>
    </source>
</reference>
<protein>
    <submittedName>
        <fullName evidence="1">Uncharacterized protein (DUF1697 family)</fullName>
    </submittedName>
</protein>
<dbReference type="OrthoDB" id="9806494at2"/>
<dbReference type="Pfam" id="PF08002">
    <property type="entry name" value="DUF1697"/>
    <property type="match status" value="1"/>
</dbReference>
<dbReference type="Gene3D" id="3.30.70.1280">
    <property type="entry name" value="SP0830-like domains"/>
    <property type="match status" value="1"/>
</dbReference>
<sequence>MTTYIALLRGINVSGKNIIKMVELKQLFLDLGYHDVITYIQSGNVIFKSHIKESILIEDTIVSGILKRFNYAVNVLVLTKNELMKIFNSNPFLAKDPTMDISKLHVTFLNTEPDLSNKHQIDALVINSDDEFIISENCVYLHCPNGSGNSKLTNNLFQKKLNSAATTRNWKTVTKLIELSN</sequence>
<evidence type="ECO:0000313" key="1">
    <source>
        <dbReference type="EMBL" id="REE79759.1"/>
    </source>
</evidence>
<dbReference type="RefSeq" id="WP_115882053.1">
    <property type="nucleotide sequence ID" value="NZ_QTTQ01000012.1"/>
</dbReference>
<dbReference type="PANTHER" id="PTHR36439">
    <property type="entry name" value="BLL4334 PROTEIN"/>
    <property type="match status" value="1"/>
</dbReference>
<dbReference type="SUPFAM" id="SSF160379">
    <property type="entry name" value="SP0830-like"/>
    <property type="match status" value="1"/>
</dbReference>
<dbReference type="PANTHER" id="PTHR36439:SF1">
    <property type="entry name" value="DUF1697 DOMAIN-CONTAINING PROTEIN"/>
    <property type="match status" value="1"/>
</dbReference>
<accession>A0A3D9RIT0</accession>
<keyword evidence="2" id="KW-1185">Reference proteome</keyword>
<proteinExistence type="predicted"/>